<dbReference type="InterPro" id="IPR020945">
    <property type="entry name" value="DMSO/NO3_reduct_chaperone"/>
</dbReference>
<feature type="binding site" description="axial binding residue" evidence="18">
    <location>
        <position position="288"/>
    </location>
    <ligand>
        <name>heme b</name>
        <dbReference type="ChEBI" id="CHEBI:60344"/>
        <label>1</label>
    </ligand>
    <ligandPart>
        <name>Fe</name>
        <dbReference type="ChEBI" id="CHEBI:18248"/>
    </ligandPart>
</feature>
<evidence type="ECO:0000256" key="9">
    <source>
        <dbReference type="ARBA" id="ARBA00023002"/>
    </source>
</evidence>
<keyword evidence="13" id="KW-0143">Chaperone</keyword>
<keyword evidence="11" id="KW-0534">Nitrate assimilation</keyword>
<evidence type="ECO:0000256" key="6">
    <source>
        <dbReference type="ARBA" id="ARBA00022692"/>
    </source>
</evidence>
<dbReference type="Pfam" id="PF02665">
    <property type="entry name" value="Nitrate_red_gam"/>
    <property type="match status" value="1"/>
</dbReference>
<dbReference type="PANTHER" id="PTHR43680">
    <property type="entry name" value="NITRATE REDUCTASE MOLYBDENUM COFACTOR ASSEMBLY CHAPERONE"/>
    <property type="match status" value="1"/>
</dbReference>
<dbReference type="NCBIfam" id="NF011628">
    <property type="entry name" value="PRK15054.1"/>
    <property type="match status" value="1"/>
</dbReference>
<keyword evidence="3" id="KW-1003">Cell membrane</keyword>
<dbReference type="PANTHER" id="PTHR43680:SF4">
    <property type="entry name" value="NITRATE REDUCTASE MOLYBDENUM COFACTOR ASSEMBLY CHAPERONE NARW-RELATED"/>
    <property type="match status" value="1"/>
</dbReference>
<comment type="subunit">
    <text evidence="15">Binds specifically to the NarG subunit of the apoenzyme complex at two distinct sites, one interfering with membrane anchoring and another being involved in molybdenum insertion.</text>
</comment>
<dbReference type="FunFam" id="1.10.3480.10:FF:000001">
    <property type="entry name" value="Nitrate reductase molybdenum cofactor assembly chaperone"/>
    <property type="match status" value="1"/>
</dbReference>
<evidence type="ECO:0000256" key="2">
    <source>
        <dbReference type="ARBA" id="ARBA00004651"/>
    </source>
</evidence>
<evidence type="ECO:0000256" key="13">
    <source>
        <dbReference type="ARBA" id="ARBA00023186"/>
    </source>
</evidence>
<evidence type="ECO:0000256" key="7">
    <source>
        <dbReference type="ARBA" id="ARBA00022723"/>
    </source>
</evidence>
<evidence type="ECO:0000256" key="11">
    <source>
        <dbReference type="ARBA" id="ARBA00023063"/>
    </source>
</evidence>
<evidence type="ECO:0000256" key="3">
    <source>
        <dbReference type="ARBA" id="ARBA00022475"/>
    </source>
</evidence>
<keyword evidence="7" id="KW-0479">Metal-binding</keyword>
<dbReference type="GO" id="GO:0046872">
    <property type="term" value="F:metal ion binding"/>
    <property type="evidence" value="ECO:0007669"/>
    <property type="project" value="UniProtKB-KW"/>
</dbReference>
<dbReference type="InterPro" id="IPR003765">
    <property type="entry name" value="NO3_reductase_chaperone_NarJ"/>
</dbReference>
<evidence type="ECO:0000256" key="4">
    <source>
        <dbReference type="ARBA" id="ARBA00022490"/>
    </source>
</evidence>
<dbReference type="InterPro" id="IPR036411">
    <property type="entry name" value="TorD-like_sf"/>
</dbReference>
<evidence type="ECO:0000256" key="17">
    <source>
        <dbReference type="ARBA" id="ARBA00079760"/>
    </source>
</evidence>
<evidence type="ECO:0000256" key="18">
    <source>
        <dbReference type="PIRSR" id="PIRSR603816-1"/>
    </source>
</evidence>
<dbReference type="Gene3D" id="1.10.3480.10">
    <property type="entry name" value="TorD-like"/>
    <property type="match status" value="1"/>
</dbReference>
<evidence type="ECO:0000256" key="1">
    <source>
        <dbReference type="ARBA" id="ARBA00004496"/>
    </source>
</evidence>
<feature type="transmembrane region" description="Helical" evidence="19">
    <location>
        <begin position="233"/>
        <end position="260"/>
    </location>
</feature>
<gene>
    <name evidence="21" type="primary">narV_2</name>
    <name evidence="21" type="ORF">NCTC8261_03719</name>
</gene>
<dbReference type="GO" id="GO:0042128">
    <property type="term" value="P:nitrate assimilation"/>
    <property type="evidence" value="ECO:0007669"/>
    <property type="project" value="UniProtKB-KW"/>
</dbReference>
<keyword evidence="10 18" id="KW-0408">Iron</keyword>
<dbReference type="InterPro" id="IPR003816">
    <property type="entry name" value="Nitrate_red_gam"/>
</dbReference>
<dbReference type="GO" id="GO:0051082">
    <property type="term" value="F:unfolded protein binding"/>
    <property type="evidence" value="ECO:0007669"/>
    <property type="project" value="InterPro"/>
</dbReference>
<dbReference type="AlphaFoldDB" id="A0A379WTN0"/>
<dbReference type="SUPFAM" id="SSF89155">
    <property type="entry name" value="TorD-like"/>
    <property type="match status" value="1"/>
</dbReference>
<dbReference type="InterPro" id="IPR036197">
    <property type="entry name" value="NarG-like_sf"/>
</dbReference>
<keyword evidence="9" id="KW-0560">Oxidoreductase</keyword>
<comment type="subcellular location">
    <subcellularLocation>
        <location evidence="2">Cell membrane</location>
        <topology evidence="2">Multi-pass membrane protein</topology>
    </subcellularLocation>
    <subcellularLocation>
        <location evidence="1">Cytoplasm</location>
    </subcellularLocation>
</comment>
<evidence type="ECO:0000256" key="12">
    <source>
        <dbReference type="ARBA" id="ARBA00023136"/>
    </source>
</evidence>
<dbReference type="NCBIfam" id="TIGR00684">
    <property type="entry name" value="narJ"/>
    <property type="match status" value="1"/>
</dbReference>
<sequence length="302" mass="34867">MQILKAIGLLMEYPDDELWECRDEALTLIQHDAPMLADFTRELLYAPLLDKQAEWCEVFDRGRAISLLLFEHVHAESRDRGQAMVDLLSQYETVGLQLNCRELPDHLPLYLEYLSVLPEAEAREGLQSIAPILALLGGRLKQRGAPWYQLFDALLTLAGSTLTSDSVTKQIVQESRDDTRQALDAVWEEEQVKFIEDNATTCDSSPLHHYQRRFKPGRGAAVRRRQRGRPEMIQYLNVFFYDIYPYICATVFFLGSWLRYDYGQYTWRASSSQMLDKRGMVIWSNLFHIGILGSFLAICLEC</sequence>
<dbReference type="GO" id="GO:0005886">
    <property type="term" value="C:plasma membrane"/>
    <property type="evidence" value="ECO:0007669"/>
    <property type="project" value="UniProtKB-SubCell"/>
</dbReference>
<keyword evidence="12 19" id="KW-0472">Membrane</keyword>
<evidence type="ECO:0000256" key="8">
    <source>
        <dbReference type="ARBA" id="ARBA00022989"/>
    </source>
</evidence>
<keyword evidence="5 18" id="KW-0349">Heme</keyword>
<dbReference type="NCBIfam" id="TIGR00351">
    <property type="entry name" value="narI"/>
    <property type="match status" value="1"/>
</dbReference>
<reference evidence="21 22" key="1">
    <citation type="submission" date="2018-06" db="EMBL/GenBank/DDBJ databases">
        <authorList>
            <consortium name="Pathogen Informatics"/>
            <person name="Doyle S."/>
        </authorList>
    </citation>
    <scope>NUCLEOTIDE SEQUENCE [LARGE SCALE GENOMIC DNA]</scope>
    <source>
        <strain evidence="21 22">NCTC8261</strain>
    </source>
</reference>
<comment type="similarity">
    <text evidence="14">Belongs to the NarJ/NarW family.</text>
</comment>
<evidence type="ECO:0000256" key="16">
    <source>
        <dbReference type="ARBA" id="ARBA00067979"/>
    </source>
</evidence>
<dbReference type="GO" id="GO:0051131">
    <property type="term" value="P:chaperone-mediated protein complex assembly"/>
    <property type="evidence" value="ECO:0007669"/>
    <property type="project" value="InterPro"/>
</dbReference>
<dbReference type="EMBL" id="UGXT01000002">
    <property type="protein sequence ID" value="SUH37423.1"/>
    <property type="molecule type" value="Genomic_DNA"/>
</dbReference>
<evidence type="ECO:0000256" key="5">
    <source>
        <dbReference type="ARBA" id="ARBA00022617"/>
    </source>
</evidence>
<dbReference type="GO" id="GO:0008940">
    <property type="term" value="F:nitrate reductase activity"/>
    <property type="evidence" value="ECO:0007669"/>
    <property type="project" value="InterPro"/>
</dbReference>
<name>A0A379WTN0_SALET</name>
<keyword evidence="4" id="KW-0963">Cytoplasm</keyword>
<accession>A0A379WTN0</accession>
<dbReference type="GO" id="GO:0005737">
    <property type="term" value="C:cytoplasm"/>
    <property type="evidence" value="ECO:0007669"/>
    <property type="project" value="UniProtKB-SubCell"/>
</dbReference>
<dbReference type="SUPFAM" id="SSF103501">
    <property type="entry name" value="Respiratory nitrate reductase 1 gamma chain"/>
    <property type="match status" value="1"/>
</dbReference>
<organism evidence="21 22">
    <name type="scientific">Salmonella enterica I</name>
    <dbReference type="NCBI Taxonomy" id="59201"/>
    <lineage>
        <taxon>Bacteria</taxon>
        <taxon>Pseudomonadati</taxon>
        <taxon>Pseudomonadota</taxon>
        <taxon>Gammaproteobacteria</taxon>
        <taxon>Enterobacterales</taxon>
        <taxon>Enterobacteriaceae</taxon>
        <taxon>Salmonella</taxon>
    </lineage>
</organism>
<feature type="transmembrane region" description="Helical" evidence="19">
    <location>
        <begin position="280"/>
        <end position="300"/>
    </location>
</feature>
<evidence type="ECO:0000256" key="15">
    <source>
        <dbReference type="ARBA" id="ARBA00063916"/>
    </source>
</evidence>
<protein>
    <recommendedName>
        <fullName evidence="16">Nitrate reductase molybdenum cofactor assembly chaperone NarJ</fullName>
    </recommendedName>
    <alternativeName>
        <fullName evidence="17">Redox enzyme maturation protein NarJ</fullName>
    </alternativeName>
</protein>
<evidence type="ECO:0000256" key="19">
    <source>
        <dbReference type="SAM" id="Phobius"/>
    </source>
</evidence>
<dbReference type="InterPro" id="IPR023234">
    <property type="entry name" value="NarG-like_domain"/>
</dbReference>
<keyword evidence="8 19" id="KW-1133">Transmembrane helix</keyword>
<proteinExistence type="inferred from homology"/>
<evidence type="ECO:0000256" key="14">
    <source>
        <dbReference type="ARBA" id="ARBA00060958"/>
    </source>
</evidence>
<dbReference type="Gene3D" id="1.20.950.20">
    <property type="entry name" value="Transmembrane di-heme cytochromes, Chain C"/>
    <property type="match status" value="1"/>
</dbReference>
<feature type="domain" description="NarG-like" evidence="20">
    <location>
        <begin position="237"/>
        <end position="296"/>
    </location>
</feature>
<evidence type="ECO:0000313" key="22">
    <source>
        <dbReference type="Proteomes" id="UP000254712"/>
    </source>
</evidence>
<evidence type="ECO:0000313" key="21">
    <source>
        <dbReference type="EMBL" id="SUH37423.1"/>
    </source>
</evidence>
<dbReference type="Pfam" id="PF02613">
    <property type="entry name" value="Nitrate_red_del"/>
    <property type="match status" value="1"/>
</dbReference>
<evidence type="ECO:0000256" key="10">
    <source>
        <dbReference type="ARBA" id="ARBA00023004"/>
    </source>
</evidence>
<dbReference type="Proteomes" id="UP000254712">
    <property type="component" value="Unassembled WGS sequence"/>
</dbReference>
<keyword evidence="6 19" id="KW-0812">Transmembrane</keyword>
<evidence type="ECO:0000259" key="20">
    <source>
        <dbReference type="Pfam" id="PF02665"/>
    </source>
</evidence>
<dbReference type="GO" id="GO:0009325">
    <property type="term" value="C:nitrate reductase complex"/>
    <property type="evidence" value="ECO:0007669"/>
    <property type="project" value="InterPro"/>
</dbReference>
<dbReference type="GO" id="GO:0016530">
    <property type="term" value="F:metallochaperone activity"/>
    <property type="evidence" value="ECO:0007669"/>
    <property type="project" value="TreeGrafter"/>
</dbReference>